<accession>A0A1W6ZV55</accession>
<dbReference type="RefSeq" id="WP_086089592.1">
    <property type="nucleotide sequence ID" value="NZ_CP021112.1"/>
</dbReference>
<proteinExistence type="predicted"/>
<gene>
    <name evidence="1" type="ORF">CAK95_20440</name>
</gene>
<dbReference type="KEGG" id="psin:CAK95_20440"/>
<dbReference type="Proteomes" id="UP000194137">
    <property type="component" value="Chromosome"/>
</dbReference>
<dbReference type="AlphaFoldDB" id="A0A1W6ZV55"/>
<name>A0A1W6ZV55_9HYPH</name>
<dbReference type="STRING" id="1235591.CAK95_20440"/>
<sequence>MVRKLPLLAILLLTCTGCYPQTATLPGVGIPARSPDGELRRLSDEEKAIIRRSVLVETPDPAFAEFRWTRFSKSPAQTEYYCGQLNAQTAPGRWVGFRPFVVTVETANGDIRSARLVELSQDRLDVAGVVSKCRENGLDAFATIEGDGKSVQNVK</sequence>
<dbReference type="EMBL" id="CP021112">
    <property type="protein sequence ID" value="ARQ01200.1"/>
    <property type="molecule type" value="Genomic_DNA"/>
</dbReference>
<reference evidence="1 2" key="1">
    <citation type="submission" date="2017-05" db="EMBL/GenBank/DDBJ databases">
        <title>Full genome sequence of Pseudorhodoplanes sinuspersici.</title>
        <authorList>
            <person name="Dastgheib S.M.M."/>
            <person name="Shavandi M."/>
            <person name="Tirandaz H."/>
        </authorList>
    </citation>
    <scope>NUCLEOTIDE SEQUENCE [LARGE SCALE GENOMIC DNA]</scope>
    <source>
        <strain evidence="1 2">RIPI110</strain>
    </source>
</reference>
<protein>
    <submittedName>
        <fullName evidence="1">Uncharacterized protein</fullName>
    </submittedName>
</protein>
<keyword evidence="2" id="KW-1185">Reference proteome</keyword>
<evidence type="ECO:0000313" key="1">
    <source>
        <dbReference type="EMBL" id="ARQ01200.1"/>
    </source>
</evidence>
<organism evidence="1 2">
    <name type="scientific">Pseudorhodoplanes sinuspersici</name>
    <dbReference type="NCBI Taxonomy" id="1235591"/>
    <lineage>
        <taxon>Bacteria</taxon>
        <taxon>Pseudomonadati</taxon>
        <taxon>Pseudomonadota</taxon>
        <taxon>Alphaproteobacteria</taxon>
        <taxon>Hyphomicrobiales</taxon>
        <taxon>Pseudorhodoplanes</taxon>
    </lineage>
</organism>
<evidence type="ECO:0000313" key="2">
    <source>
        <dbReference type="Proteomes" id="UP000194137"/>
    </source>
</evidence>